<dbReference type="CDD" id="cd00211">
    <property type="entry name" value="PTS_IIA_fru"/>
    <property type="match status" value="1"/>
</dbReference>
<dbReference type="SUPFAM" id="SSF52794">
    <property type="entry name" value="PTS system IIB component-like"/>
    <property type="match status" value="1"/>
</dbReference>
<dbReference type="SUPFAM" id="SSF55804">
    <property type="entry name" value="Phoshotransferase/anion transport protein"/>
    <property type="match status" value="1"/>
</dbReference>
<dbReference type="InterPro" id="IPR016152">
    <property type="entry name" value="PTrfase/Anion_transptr"/>
</dbReference>
<dbReference type="CDD" id="cd05568">
    <property type="entry name" value="PTS_IIB_bgl_like"/>
    <property type="match status" value="1"/>
</dbReference>
<dbReference type="InterPro" id="IPR036634">
    <property type="entry name" value="PRD_sf"/>
</dbReference>
<accession>A0ABS1T8G8</accession>
<comment type="caution">
    <text evidence="9">The sequence shown here is derived from an EMBL/GenBank/DDBJ whole genome shotgun (WGS) entry which is preliminary data.</text>
</comment>
<evidence type="ECO:0000256" key="4">
    <source>
        <dbReference type="ARBA" id="ARBA00023159"/>
    </source>
</evidence>
<dbReference type="InterPro" id="IPR013196">
    <property type="entry name" value="HTH_11"/>
</dbReference>
<proteinExistence type="predicted"/>
<dbReference type="RefSeq" id="WP_202748237.1">
    <property type="nucleotide sequence ID" value="NZ_JAESWC010000002.1"/>
</dbReference>
<dbReference type="InterPro" id="IPR003501">
    <property type="entry name" value="PTS_EIIB_2/3"/>
</dbReference>
<feature type="domain" description="PRD" evidence="8">
    <location>
        <begin position="198"/>
        <end position="303"/>
    </location>
</feature>
<feature type="domain" description="PTS EIIA type-2" evidence="6">
    <location>
        <begin position="558"/>
        <end position="701"/>
    </location>
</feature>
<evidence type="ECO:0000256" key="5">
    <source>
        <dbReference type="ARBA" id="ARBA00023163"/>
    </source>
</evidence>
<gene>
    <name evidence="9" type="ORF">JK636_07705</name>
</gene>
<dbReference type="InterPro" id="IPR036388">
    <property type="entry name" value="WH-like_DNA-bd_sf"/>
</dbReference>
<keyword evidence="4" id="KW-0010">Activator</keyword>
<dbReference type="Gene3D" id="3.40.930.10">
    <property type="entry name" value="Mannitol-specific EII, Chain A"/>
    <property type="match status" value="1"/>
</dbReference>
<protein>
    <submittedName>
        <fullName evidence="9">Transcription antiterminator</fullName>
    </submittedName>
</protein>
<dbReference type="PROSITE" id="PS51094">
    <property type="entry name" value="PTS_EIIA_TYPE_2"/>
    <property type="match status" value="1"/>
</dbReference>
<evidence type="ECO:0000259" key="6">
    <source>
        <dbReference type="PROSITE" id="PS51094"/>
    </source>
</evidence>
<evidence type="ECO:0000256" key="3">
    <source>
        <dbReference type="ARBA" id="ARBA00023015"/>
    </source>
</evidence>
<dbReference type="PANTHER" id="PTHR30185:SF18">
    <property type="entry name" value="TRANSCRIPTIONAL REGULATOR MTLR"/>
    <property type="match status" value="1"/>
</dbReference>
<dbReference type="Pfam" id="PF00359">
    <property type="entry name" value="PTS_EIIA_2"/>
    <property type="match status" value="1"/>
</dbReference>
<keyword evidence="1" id="KW-0808">Transferase</keyword>
<keyword evidence="5" id="KW-0804">Transcription</keyword>
<name>A0ABS1T8G8_9CLOT</name>
<dbReference type="InterPro" id="IPR036095">
    <property type="entry name" value="PTS_EIIB-like_sf"/>
</dbReference>
<dbReference type="Pfam" id="PF02302">
    <property type="entry name" value="PTS_IIB"/>
    <property type="match status" value="1"/>
</dbReference>
<evidence type="ECO:0000313" key="10">
    <source>
        <dbReference type="Proteomes" id="UP000632377"/>
    </source>
</evidence>
<feature type="domain" description="PTS EIIB type-2" evidence="7">
    <location>
        <begin position="419"/>
        <end position="508"/>
    </location>
</feature>
<dbReference type="Proteomes" id="UP000632377">
    <property type="component" value="Unassembled WGS sequence"/>
</dbReference>
<dbReference type="InterPro" id="IPR002178">
    <property type="entry name" value="PTS_EIIA_type-2_dom"/>
</dbReference>
<evidence type="ECO:0000256" key="1">
    <source>
        <dbReference type="ARBA" id="ARBA00022679"/>
    </source>
</evidence>
<evidence type="ECO:0000259" key="8">
    <source>
        <dbReference type="PROSITE" id="PS51372"/>
    </source>
</evidence>
<evidence type="ECO:0000313" key="9">
    <source>
        <dbReference type="EMBL" id="MBL4935641.1"/>
    </source>
</evidence>
<dbReference type="Pfam" id="PF00874">
    <property type="entry name" value="PRD"/>
    <property type="match status" value="2"/>
</dbReference>
<dbReference type="SUPFAM" id="SSF63520">
    <property type="entry name" value="PTS-regulatory domain, PRD"/>
    <property type="match status" value="2"/>
</dbReference>
<dbReference type="Gene3D" id="1.10.10.10">
    <property type="entry name" value="Winged helix-like DNA-binding domain superfamily/Winged helix DNA-binding domain"/>
    <property type="match status" value="2"/>
</dbReference>
<dbReference type="PROSITE" id="PS51372">
    <property type="entry name" value="PRD_2"/>
    <property type="match status" value="2"/>
</dbReference>
<dbReference type="PANTHER" id="PTHR30185">
    <property type="entry name" value="CRYPTIC BETA-GLUCOSIDE BGL OPERON ANTITERMINATOR"/>
    <property type="match status" value="1"/>
</dbReference>
<dbReference type="Gene3D" id="3.40.50.2300">
    <property type="match status" value="1"/>
</dbReference>
<dbReference type="InterPro" id="IPR050661">
    <property type="entry name" value="BglG_antiterminators"/>
</dbReference>
<keyword evidence="3" id="KW-0805">Transcription regulation</keyword>
<keyword evidence="10" id="KW-1185">Reference proteome</keyword>
<dbReference type="InterPro" id="IPR013011">
    <property type="entry name" value="PTS_EIIB_2"/>
</dbReference>
<dbReference type="Pfam" id="PF05043">
    <property type="entry name" value="Mga"/>
    <property type="match status" value="1"/>
</dbReference>
<evidence type="ECO:0000259" key="7">
    <source>
        <dbReference type="PROSITE" id="PS51099"/>
    </source>
</evidence>
<dbReference type="Gene3D" id="1.10.1790.10">
    <property type="entry name" value="PRD domain"/>
    <property type="match status" value="2"/>
</dbReference>
<feature type="domain" description="PRD" evidence="8">
    <location>
        <begin position="307"/>
        <end position="414"/>
    </location>
</feature>
<dbReference type="PROSITE" id="PS51099">
    <property type="entry name" value="PTS_EIIB_TYPE_2"/>
    <property type="match status" value="1"/>
</dbReference>
<organism evidence="9 10">
    <name type="scientific">Clostridium rhizosphaerae</name>
    <dbReference type="NCBI Taxonomy" id="2803861"/>
    <lineage>
        <taxon>Bacteria</taxon>
        <taxon>Bacillati</taxon>
        <taxon>Bacillota</taxon>
        <taxon>Clostridia</taxon>
        <taxon>Eubacteriales</taxon>
        <taxon>Clostridiaceae</taxon>
        <taxon>Clostridium</taxon>
    </lineage>
</organism>
<evidence type="ECO:0000256" key="2">
    <source>
        <dbReference type="ARBA" id="ARBA00022737"/>
    </source>
</evidence>
<dbReference type="InterPro" id="IPR036390">
    <property type="entry name" value="WH_DNA-bd_sf"/>
</dbReference>
<dbReference type="InterPro" id="IPR011608">
    <property type="entry name" value="PRD"/>
</dbReference>
<reference evidence="9 10" key="1">
    <citation type="submission" date="2021-01" db="EMBL/GenBank/DDBJ databases">
        <title>Genome public.</title>
        <authorList>
            <person name="Liu C."/>
            <person name="Sun Q."/>
        </authorList>
    </citation>
    <scope>NUCLEOTIDE SEQUENCE [LARGE SCALE GENOMIC DNA]</scope>
    <source>
        <strain evidence="9 10">YIM B02515</strain>
    </source>
</reference>
<dbReference type="Pfam" id="PF08279">
    <property type="entry name" value="HTH_11"/>
    <property type="match status" value="1"/>
</dbReference>
<dbReference type="EMBL" id="JAESWC010000002">
    <property type="protein sequence ID" value="MBL4935641.1"/>
    <property type="molecule type" value="Genomic_DNA"/>
</dbReference>
<dbReference type="SUPFAM" id="SSF46785">
    <property type="entry name" value="Winged helix' DNA-binding domain"/>
    <property type="match status" value="1"/>
</dbReference>
<keyword evidence="2" id="KW-0677">Repeat</keyword>
<dbReference type="InterPro" id="IPR007737">
    <property type="entry name" value="Mga_HTH"/>
</dbReference>
<sequence>MLNKRCLSILSTLLKSNKPVIIDELAKTFNISNRTIRYDLDKIDDYLREKKLPLLSRKPNFGIEIVFTEDQKKEIIGDEVGIDVYVLSQEERVKAILFELIQEREFTTINNLADKLYVSRGTILKDIPQVKDWLNNNKIKLITYKSRGIKAVGEEKYFRKAAALLMAENIDTNKEIDIIKDRIYKNDEVKLKYQVNRLFEDIDIAYIEHCLNIAEEQLETTFSDDAFNALVIHIAIAIKRIQLRKDIVMDLKELKRLEKSKEFVIAASVAKLLEDKFKITIPNDEIGYITIHLLGSNVTYTDDMDKDNWIRHSIVTTEIIENMERLTGLNLLNDRQLFEGLLQHIRPAMYRFKHELDIKNPLIGEIKCTYNELFNQVRKSTAFLEDELHIKISDEEIGYIVLHFGASLERNNSREAKILDVLVVCATGIGTARLVSSRLNSLFDVNIVDSISYHGVDKALKKHNVDLIVTTVPLNIKNIKCVKVSPFLTDENITELSIILSKAKQVKNNKKLDIDKLIKVINENCNINDFNKLRIELSEYFGIQNGNENSNYKPRLVNFVNDKFVEANSEAYSWEEAIQKSGEILLRNGCITSSYISSMINIVKNIGPYIVMAPGVAIAHARPEDGVFSVGLSILTLRTPICFGNEDNDPVKVVACICSTDHSSHMTVLSELVEIIDKEGFIEHISKAENKQGLIELLLEKVI</sequence>